<dbReference type="EMBL" id="MK072230">
    <property type="protein sequence ID" value="AYV80323.1"/>
    <property type="molecule type" value="Genomic_DNA"/>
</dbReference>
<dbReference type="Pfam" id="PF19068">
    <property type="entry name" value="DUF5764"/>
    <property type="match status" value="1"/>
</dbReference>
<reference evidence="1" key="1">
    <citation type="submission" date="2018-10" db="EMBL/GenBank/DDBJ databases">
        <title>Hidden diversity of soil giant viruses.</title>
        <authorList>
            <person name="Schulz F."/>
            <person name="Alteio L."/>
            <person name="Goudeau D."/>
            <person name="Ryan E.M."/>
            <person name="Malmstrom R.R."/>
            <person name="Blanchard J."/>
            <person name="Woyke T."/>
        </authorList>
    </citation>
    <scope>NUCLEOTIDE SEQUENCE</scope>
    <source>
        <strain evidence="1">GAV1</strain>
    </source>
</reference>
<protein>
    <submittedName>
        <fullName evidence="1">Uncharacterized protein</fullName>
    </submittedName>
</protein>
<sequence length="144" mass="17223">MDFRYLVESKNEFYNFLCNILTPHLYTGISGMLEYSINTYNMIEEQTNKNIQNPGILNIFKMCLNDVSSINNYEIENEYKRIKEKSGCSEWFDNLIKACFKSYVLFLTWDPQTQNSKYASNTFYDEISLKDFIHKCYIETCEYF</sequence>
<gene>
    <name evidence="1" type="ORF">Gaeavirus32_1</name>
</gene>
<organism evidence="1">
    <name type="scientific">Gaeavirus sp</name>
    <dbReference type="NCBI Taxonomy" id="2487767"/>
    <lineage>
        <taxon>Viruses</taxon>
        <taxon>Varidnaviria</taxon>
        <taxon>Bamfordvirae</taxon>
        <taxon>Nucleocytoviricota</taxon>
        <taxon>Megaviricetes</taxon>
        <taxon>Imitervirales</taxon>
        <taxon>Mimiviridae</taxon>
        <taxon>Klosneuvirinae</taxon>
    </lineage>
</organism>
<proteinExistence type="predicted"/>
<feature type="non-terminal residue" evidence="1">
    <location>
        <position position="144"/>
    </location>
</feature>
<accession>A0A3G5A3A9</accession>
<name>A0A3G5A3A9_9VIRU</name>
<evidence type="ECO:0000313" key="1">
    <source>
        <dbReference type="EMBL" id="AYV80323.1"/>
    </source>
</evidence>
<dbReference type="InterPro" id="IPR043913">
    <property type="entry name" value="DUF5764"/>
</dbReference>